<dbReference type="InterPro" id="IPR036388">
    <property type="entry name" value="WH-like_DNA-bd_sf"/>
</dbReference>
<dbReference type="PROSITE" id="PS50042">
    <property type="entry name" value="CNMP_BINDING_3"/>
    <property type="match status" value="1"/>
</dbReference>
<evidence type="ECO:0000259" key="5">
    <source>
        <dbReference type="PROSITE" id="PS51063"/>
    </source>
</evidence>
<evidence type="ECO:0000256" key="1">
    <source>
        <dbReference type="ARBA" id="ARBA00023015"/>
    </source>
</evidence>
<evidence type="ECO:0000313" key="7">
    <source>
        <dbReference type="Proteomes" id="UP000593735"/>
    </source>
</evidence>
<organism evidence="6 7">
    <name type="scientific">Thermophilibacter immobilis</name>
    <dbReference type="NCBI Taxonomy" id="2779519"/>
    <lineage>
        <taxon>Bacteria</taxon>
        <taxon>Bacillati</taxon>
        <taxon>Actinomycetota</taxon>
        <taxon>Coriobacteriia</taxon>
        <taxon>Coriobacteriales</taxon>
        <taxon>Atopobiaceae</taxon>
        <taxon>Thermophilibacter</taxon>
    </lineage>
</organism>
<evidence type="ECO:0000256" key="3">
    <source>
        <dbReference type="ARBA" id="ARBA00023163"/>
    </source>
</evidence>
<dbReference type="Proteomes" id="UP000593735">
    <property type="component" value="Chromosome"/>
</dbReference>
<dbReference type="AlphaFoldDB" id="A0A7S7RTX0"/>
<dbReference type="KEGG" id="tio:INP52_05065"/>
<protein>
    <submittedName>
        <fullName evidence="6">Crp/Fnr family transcriptional regulator</fullName>
    </submittedName>
</protein>
<dbReference type="InterPro" id="IPR000595">
    <property type="entry name" value="cNMP-bd_dom"/>
</dbReference>
<dbReference type="GO" id="GO:0003700">
    <property type="term" value="F:DNA-binding transcription factor activity"/>
    <property type="evidence" value="ECO:0007669"/>
    <property type="project" value="TreeGrafter"/>
</dbReference>
<accession>A0A7S7RTX0</accession>
<dbReference type="SMART" id="SM00419">
    <property type="entry name" value="HTH_CRP"/>
    <property type="match status" value="1"/>
</dbReference>
<dbReference type="Pfam" id="PF13545">
    <property type="entry name" value="HTH_Crp_2"/>
    <property type="match status" value="1"/>
</dbReference>
<dbReference type="InterPro" id="IPR012318">
    <property type="entry name" value="HTH_CRP"/>
</dbReference>
<dbReference type="InterPro" id="IPR036390">
    <property type="entry name" value="WH_DNA-bd_sf"/>
</dbReference>
<sequence>MHVAHDDNIPCQQCEDCGFKAANGTCVNRIRLFAGLPDNAKHDLLARSVRSTHRRGDILVHEGDPIDSVLIVRSGRIKTFRIDPDGVEYVLDVLHDGQAIWHGMFLEDNVYHYSVGCLTRVELCSIHRTDFEAMLSEHPDAAMGLIRMVCTELDDAEEKAMMLGIRDPRRRVAQYLLLRDERCMGTEIHLGLEDIAASVGLRPETVSRAISSLSKEGLVERVGRGRLRIIDRDGMRGV</sequence>
<dbReference type="InterPro" id="IPR014710">
    <property type="entry name" value="RmlC-like_jellyroll"/>
</dbReference>
<keyword evidence="2" id="KW-0238">DNA-binding</keyword>
<dbReference type="InterPro" id="IPR050397">
    <property type="entry name" value="Env_Response_Regulators"/>
</dbReference>
<dbReference type="CDD" id="cd00038">
    <property type="entry name" value="CAP_ED"/>
    <property type="match status" value="1"/>
</dbReference>
<keyword evidence="3" id="KW-0804">Transcription</keyword>
<dbReference type="EMBL" id="CP063767">
    <property type="protein sequence ID" value="QOY59822.1"/>
    <property type="molecule type" value="Genomic_DNA"/>
</dbReference>
<dbReference type="Gene3D" id="2.60.120.10">
    <property type="entry name" value="Jelly Rolls"/>
    <property type="match status" value="1"/>
</dbReference>
<dbReference type="SMART" id="SM00100">
    <property type="entry name" value="cNMP"/>
    <property type="match status" value="1"/>
</dbReference>
<dbReference type="GO" id="GO:0003677">
    <property type="term" value="F:DNA binding"/>
    <property type="evidence" value="ECO:0007669"/>
    <property type="project" value="UniProtKB-KW"/>
</dbReference>
<evidence type="ECO:0000313" key="6">
    <source>
        <dbReference type="EMBL" id="QOY59822.1"/>
    </source>
</evidence>
<dbReference type="PROSITE" id="PS51063">
    <property type="entry name" value="HTH_CRP_2"/>
    <property type="match status" value="1"/>
</dbReference>
<dbReference type="CDD" id="cd00092">
    <property type="entry name" value="HTH_CRP"/>
    <property type="match status" value="1"/>
</dbReference>
<evidence type="ECO:0000259" key="4">
    <source>
        <dbReference type="PROSITE" id="PS50042"/>
    </source>
</evidence>
<dbReference type="PANTHER" id="PTHR24567:SF74">
    <property type="entry name" value="HTH-TYPE TRANSCRIPTIONAL REGULATOR ARCR"/>
    <property type="match status" value="1"/>
</dbReference>
<gene>
    <name evidence="6" type="ORF">INP52_05065</name>
</gene>
<dbReference type="Gene3D" id="1.10.10.10">
    <property type="entry name" value="Winged helix-like DNA-binding domain superfamily/Winged helix DNA-binding domain"/>
    <property type="match status" value="1"/>
</dbReference>
<name>A0A7S7RTX0_9ACTN</name>
<dbReference type="InterPro" id="IPR018490">
    <property type="entry name" value="cNMP-bd_dom_sf"/>
</dbReference>
<feature type="domain" description="HTH crp-type" evidence="5">
    <location>
        <begin position="166"/>
        <end position="233"/>
    </location>
</feature>
<evidence type="ECO:0000256" key="2">
    <source>
        <dbReference type="ARBA" id="ARBA00023125"/>
    </source>
</evidence>
<keyword evidence="7" id="KW-1185">Reference proteome</keyword>
<keyword evidence="1" id="KW-0805">Transcription regulation</keyword>
<dbReference type="GO" id="GO:0005829">
    <property type="term" value="C:cytosol"/>
    <property type="evidence" value="ECO:0007669"/>
    <property type="project" value="TreeGrafter"/>
</dbReference>
<dbReference type="Pfam" id="PF00027">
    <property type="entry name" value="cNMP_binding"/>
    <property type="match status" value="1"/>
</dbReference>
<reference evidence="6 7" key="1">
    <citation type="submission" date="2020-10" db="EMBL/GenBank/DDBJ databases">
        <title>Olsenella immobilis sp.nov., isolated from the mud in a fermentation cellar used for the production of Chinese strong-flavoured liquor.</title>
        <authorList>
            <person name="Lu L."/>
        </authorList>
    </citation>
    <scope>NUCLEOTIDE SEQUENCE [LARGE SCALE GENOMIC DNA]</scope>
    <source>
        <strain evidence="6 7">LZLJ-2</strain>
    </source>
</reference>
<feature type="domain" description="Cyclic nucleotide-binding" evidence="4">
    <location>
        <begin position="32"/>
        <end position="135"/>
    </location>
</feature>
<dbReference type="RefSeq" id="WP_118310855.1">
    <property type="nucleotide sequence ID" value="NZ_CP063767.1"/>
</dbReference>
<proteinExistence type="predicted"/>
<dbReference type="PANTHER" id="PTHR24567">
    <property type="entry name" value="CRP FAMILY TRANSCRIPTIONAL REGULATORY PROTEIN"/>
    <property type="match status" value="1"/>
</dbReference>
<dbReference type="SUPFAM" id="SSF46785">
    <property type="entry name" value="Winged helix' DNA-binding domain"/>
    <property type="match status" value="1"/>
</dbReference>
<dbReference type="SUPFAM" id="SSF51206">
    <property type="entry name" value="cAMP-binding domain-like"/>
    <property type="match status" value="1"/>
</dbReference>